<organism evidence="2 3">
    <name type="scientific">Jannaschia aquimarina</name>
    <dbReference type="NCBI Taxonomy" id="935700"/>
    <lineage>
        <taxon>Bacteria</taxon>
        <taxon>Pseudomonadati</taxon>
        <taxon>Pseudomonadota</taxon>
        <taxon>Alphaproteobacteria</taxon>
        <taxon>Rhodobacterales</taxon>
        <taxon>Roseobacteraceae</taxon>
        <taxon>Jannaschia</taxon>
    </lineage>
</organism>
<feature type="transmembrane region" description="Helical" evidence="1">
    <location>
        <begin position="247"/>
        <end position="264"/>
    </location>
</feature>
<feature type="transmembrane region" description="Helical" evidence="1">
    <location>
        <begin position="301"/>
        <end position="324"/>
    </location>
</feature>
<evidence type="ECO:0000313" key="2">
    <source>
        <dbReference type="EMBL" id="KIT15291.1"/>
    </source>
</evidence>
<dbReference type="EMBL" id="JYFE01000052">
    <property type="protein sequence ID" value="KIT15291.1"/>
    <property type="molecule type" value="Genomic_DNA"/>
</dbReference>
<dbReference type="AlphaFoldDB" id="A0A0D1EEI3"/>
<keyword evidence="1" id="KW-1133">Transmembrane helix</keyword>
<gene>
    <name evidence="2" type="ORF">jaqu_29940</name>
</gene>
<keyword evidence="1" id="KW-0472">Membrane</keyword>
<feature type="transmembrane region" description="Helical" evidence="1">
    <location>
        <begin position="344"/>
        <end position="362"/>
    </location>
</feature>
<name>A0A0D1EEI3_9RHOB</name>
<dbReference type="Pfam" id="PF13795">
    <property type="entry name" value="HupE_UreJ_2"/>
    <property type="match status" value="1"/>
</dbReference>
<feature type="transmembrane region" description="Helical" evidence="1">
    <location>
        <begin position="374"/>
        <end position="392"/>
    </location>
</feature>
<protein>
    <recommendedName>
        <fullName evidence="4">HupE / UreJ protein</fullName>
    </recommendedName>
</protein>
<reference evidence="2 3" key="1">
    <citation type="submission" date="2015-02" db="EMBL/GenBank/DDBJ databases">
        <title>Genome Sequence of Jannaschia aquimarina DSM28248, a member of the Roseobacter clade.</title>
        <authorList>
            <person name="Voget S."/>
            <person name="Daniel R."/>
        </authorList>
    </citation>
    <scope>NUCLEOTIDE SEQUENCE [LARGE SCALE GENOMIC DNA]</scope>
    <source>
        <strain evidence="2 3">GSW-M26</strain>
    </source>
</reference>
<feature type="transmembrane region" description="Helical" evidence="1">
    <location>
        <begin position="198"/>
        <end position="215"/>
    </location>
</feature>
<dbReference type="PATRIC" id="fig|935700.4.peg.3095"/>
<keyword evidence="3" id="KW-1185">Reference proteome</keyword>
<dbReference type="STRING" id="935700.jaqu_29940"/>
<evidence type="ECO:0000256" key="1">
    <source>
        <dbReference type="SAM" id="Phobius"/>
    </source>
</evidence>
<evidence type="ECO:0008006" key="4">
    <source>
        <dbReference type="Google" id="ProtNLM"/>
    </source>
</evidence>
<evidence type="ECO:0000313" key="3">
    <source>
        <dbReference type="Proteomes" id="UP000032232"/>
    </source>
</evidence>
<feature type="transmembrane region" description="Helical" evidence="1">
    <location>
        <begin position="222"/>
        <end position="241"/>
    </location>
</feature>
<dbReference type="InterPro" id="IPR032809">
    <property type="entry name" value="Put_HupE_UreJ"/>
</dbReference>
<accession>A0A0D1EEI3</accession>
<keyword evidence="1" id="KW-0812">Transmembrane</keyword>
<proteinExistence type="predicted"/>
<sequence>MAWLLSMLAVASPAHEVQPAVADVEVGADAVTIQLRTALEPLIAGIDLSTIEDTNDSPLSDQNDALRRLSPEELRAATEEAWPAIAAQITLQAGEQPLTPVLETVDIPEVGDPEIRRDSILTLTAALPDGDAPVIFGWDSELGGLVVRQVADGESYDDFLTGGALSEPMPRTGVAEQSLGDVVVRYLISGFDHIIPKGLDHILFVLGLFFYALAWRPLLWQVTAFTAAHTVTLALATLGIVNIADDAMWIVEAIIAASIVYVAVENVLVARRGRVVAAAAAGGGTVRVEAVDAPTITPARIAVVFAFGLLHGLGFASVLSEFGLGEHFVASLIAFNVGVELGQLAVIAVALLLVWATFEVLGRRLHPESEGFRAISVVGSLLIGAVGLWWVIERTLLG</sequence>
<comment type="caution">
    <text evidence="2">The sequence shown here is derived from an EMBL/GenBank/DDBJ whole genome shotgun (WGS) entry which is preliminary data.</text>
</comment>
<dbReference type="Proteomes" id="UP000032232">
    <property type="component" value="Unassembled WGS sequence"/>
</dbReference>